<dbReference type="SUPFAM" id="SSF69318">
    <property type="entry name" value="Integrin alpha N-terminal domain"/>
    <property type="match status" value="1"/>
</dbReference>
<dbReference type="PANTHER" id="PTHR16026">
    <property type="entry name" value="CARTILAGE ACIDIC PROTEIN 1"/>
    <property type="match status" value="1"/>
</dbReference>
<evidence type="ECO:0000313" key="4">
    <source>
        <dbReference type="Proteomes" id="UP000183585"/>
    </source>
</evidence>
<dbReference type="InterPro" id="IPR028994">
    <property type="entry name" value="Integrin_alpha_N"/>
</dbReference>
<protein>
    <submittedName>
        <fullName evidence="3">FG-GAP repeat-containing protein</fullName>
    </submittedName>
</protein>
<organism evidence="3 4">
    <name type="scientific">Micromonospora carbonacea</name>
    <dbReference type="NCBI Taxonomy" id="47853"/>
    <lineage>
        <taxon>Bacteria</taxon>
        <taxon>Bacillati</taxon>
        <taxon>Actinomycetota</taxon>
        <taxon>Actinomycetes</taxon>
        <taxon>Micromonosporales</taxon>
        <taxon>Micromonosporaceae</taxon>
        <taxon>Micromonospora</taxon>
    </lineage>
</organism>
<dbReference type="Proteomes" id="UP000183585">
    <property type="component" value="Unassembled WGS sequence"/>
</dbReference>
<proteinExistence type="predicted"/>
<dbReference type="InterPro" id="IPR013517">
    <property type="entry name" value="FG-GAP"/>
</dbReference>
<gene>
    <name evidence="3" type="ORF">GA0070563_11083</name>
</gene>
<dbReference type="Pfam" id="PF01839">
    <property type="entry name" value="FG-GAP"/>
    <property type="match status" value="1"/>
</dbReference>
<keyword evidence="1" id="KW-0732">Signal</keyword>
<dbReference type="AlphaFoldDB" id="A0A1C4ZWG3"/>
<dbReference type="Pfam" id="PF07593">
    <property type="entry name" value="UnbV_ASPIC"/>
    <property type="match status" value="1"/>
</dbReference>
<dbReference type="InterPro" id="IPR027039">
    <property type="entry name" value="Crtac1"/>
</dbReference>
<dbReference type="STRING" id="47853.TK50_30985"/>
<dbReference type="Gene3D" id="2.130.10.130">
    <property type="entry name" value="Integrin alpha, N-terminal"/>
    <property type="match status" value="1"/>
</dbReference>
<evidence type="ECO:0000313" key="3">
    <source>
        <dbReference type="EMBL" id="SCF37312.1"/>
    </source>
</evidence>
<reference evidence="4" key="1">
    <citation type="submission" date="2016-06" db="EMBL/GenBank/DDBJ databases">
        <authorList>
            <person name="Varghese N."/>
            <person name="Submissions Spin"/>
        </authorList>
    </citation>
    <scope>NUCLEOTIDE SEQUENCE [LARGE SCALE GENOMIC DNA]</scope>
    <source>
        <strain evidence="4">DSM 43168</strain>
    </source>
</reference>
<evidence type="ECO:0000259" key="2">
    <source>
        <dbReference type="Pfam" id="PF07593"/>
    </source>
</evidence>
<dbReference type="InterPro" id="IPR011519">
    <property type="entry name" value="UnbV_ASPIC"/>
</dbReference>
<evidence type="ECO:0000256" key="1">
    <source>
        <dbReference type="ARBA" id="ARBA00022729"/>
    </source>
</evidence>
<name>A0A1C4ZWG3_9ACTN</name>
<feature type="domain" description="ASPIC/UnbV" evidence="2">
    <location>
        <begin position="573"/>
        <end position="632"/>
    </location>
</feature>
<accession>A0A1C4ZWG3</accession>
<dbReference type="EMBL" id="FMCT01000010">
    <property type="protein sequence ID" value="SCF37312.1"/>
    <property type="molecule type" value="Genomic_DNA"/>
</dbReference>
<keyword evidence="4" id="KW-1185">Reference proteome</keyword>
<dbReference type="PANTHER" id="PTHR16026:SF0">
    <property type="entry name" value="CARTILAGE ACIDIC PROTEIN 1"/>
    <property type="match status" value="1"/>
</dbReference>
<sequence>MLGQRARSLSPGIVAILLVASLFFIIDSRVSVAGADEAATKYRFTEQSIAYPDGYDQLPKKTIRDVNRSYHKIRAWISSVGASIAINDLTGHGRANSLCFVDVRTNKVVVTYAPTAPKEDQFAPFLLDPAPLPFDDTMAPMGCVPGDYNLDGRMDLMVTYWGRVPILFLHKASATTVSNATYQRQELLPQSSPDGIYHGPKWHTNASLVSDLDGDGKPDVVIGNYFPESDVLNTRGQDNVEMNETLSSATNGGGSHVLRWVSATSGDNPSVTFVPERAAIPFVASTGWTLGLNAADLTGRGLPDVYVANDFGHDHLLHNVSRPGRIEFKVAVGERTPTTPKSFVLGNGSFKGMGIDFGDLDRNGSFDMMVSNITTAWGLEESNFVWINKARDERDMLTKLDKGVAPFTQEARPLGLAWSGWGWDVKFGDFLNSGDLEVVQTLGFVKGKIDRWPWLQEMAMMNDDLMSNPAMWPNMQPGDDIAGSQPLAFFARTESGEFANITKQVGLDVPIPTRGIATADTRGIGALDLAVARQWGAPAFYANEAPAKGNYLNLRLYRPAVGAAEGQMLCTPAYGATVTVTTPDGRKQISQLDGGSGHGGKRSFEVHFGLGASSGPVTVDMRWRDLSGQQHRTSQQLTAGTHTLVLTDRVEEVPNR</sequence>